<reference evidence="1 2" key="1">
    <citation type="journal article" date="2015" name="Nature">
        <title>rRNA introns, odd ribosomes, and small enigmatic genomes across a large radiation of phyla.</title>
        <authorList>
            <person name="Brown C.T."/>
            <person name="Hug L.A."/>
            <person name="Thomas B.C."/>
            <person name="Sharon I."/>
            <person name="Castelle C.J."/>
            <person name="Singh A."/>
            <person name="Wilkins M.J."/>
            <person name="Williams K.H."/>
            <person name="Banfield J.F."/>
        </authorList>
    </citation>
    <scope>NUCLEOTIDE SEQUENCE [LARGE SCALE GENOMIC DNA]</scope>
</reference>
<evidence type="ECO:0000313" key="2">
    <source>
        <dbReference type="Proteomes" id="UP000034894"/>
    </source>
</evidence>
<dbReference type="EMBL" id="LCFP01000015">
    <property type="protein sequence ID" value="KKS95633.1"/>
    <property type="molecule type" value="Genomic_DNA"/>
</dbReference>
<name>A0A0G1G9L9_9BACT</name>
<dbReference type="AlphaFoldDB" id="A0A0G1G9L9"/>
<proteinExistence type="predicted"/>
<protein>
    <submittedName>
        <fullName evidence="1">Uncharacterized protein</fullName>
    </submittedName>
</protein>
<comment type="caution">
    <text evidence="1">The sequence shown here is derived from an EMBL/GenBank/DDBJ whole genome shotgun (WGS) entry which is preliminary data.</text>
</comment>
<gene>
    <name evidence="1" type="ORF">UV73_C0015G0008</name>
</gene>
<evidence type="ECO:0000313" key="1">
    <source>
        <dbReference type="EMBL" id="KKS95633.1"/>
    </source>
</evidence>
<sequence length="97" mass="10605">MAKNNSLISRKYRYLILGLVVLVLASFGMVSAGIIGNLSKNTNEEGKSGDASDASSISLSTFETSDEYDALLRELDDLNLDEIDADLDDIQKELNLF</sequence>
<dbReference type="Proteomes" id="UP000034894">
    <property type="component" value="Unassembled WGS sequence"/>
</dbReference>
<organism evidence="1 2">
    <name type="scientific">Candidatus Gottesmanbacteria bacterium GW2011_GWA2_43_14</name>
    <dbReference type="NCBI Taxonomy" id="1618443"/>
    <lineage>
        <taxon>Bacteria</taxon>
        <taxon>Candidatus Gottesmaniibacteriota</taxon>
    </lineage>
</organism>
<accession>A0A0G1G9L9</accession>
<dbReference type="STRING" id="1618443.UV73_C0015G0008"/>